<gene>
    <name evidence="2" type="ORF">CDEB00056_LOCUS898</name>
</gene>
<dbReference type="Pfam" id="PF13398">
    <property type="entry name" value="Peptidase_M50B"/>
    <property type="match status" value="1"/>
</dbReference>
<organism evidence="2">
    <name type="scientific">Chaetoceros debilis</name>
    <dbReference type="NCBI Taxonomy" id="122233"/>
    <lineage>
        <taxon>Eukaryota</taxon>
        <taxon>Sar</taxon>
        <taxon>Stramenopiles</taxon>
        <taxon>Ochrophyta</taxon>
        <taxon>Bacillariophyta</taxon>
        <taxon>Coscinodiscophyceae</taxon>
        <taxon>Chaetocerotophycidae</taxon>
        <taxon>Chaetocerotales</taxon>
        <taxon>Chaetocerotaceae</taxon>
        <taxon>Chaetoceros</taxon>
    </lineage>
</organism>
<feature type="transmembrane region" description="Helical" evidence="1">
    <location>
        <begin position="195"/>
        <end position="215"/>
    </location>
</feature>
<dbReference type="PANTHER" id="PTHR33979:SF2">
    <property type="entry name" value="PEPTIDASE M50B-LIKE-DOMAIN-CONTAINING PROTEIN"/>
    <property type="match status" value="1"/>
</dbReference>
<proteinExistence type="predicted"/>
<dbReference type="EMBL" id="HBIO01001280">
    <property type="protein sequence ID" value="CAE0456057.1"/>
    <property type="molecule type" value="Transcribed_RNA"/>
</dbReference>
<dbReference type="AlphaFoldDB" id="A0A7S3PUK6"/>
<feature type="transmembrane region" description="Helical" evidence="1">
    <location>
        <begin position="170"/>
        <end position="188"/>
    </location>
</feature>
<feature type="transmembrane region" description="Helical" evidence="1">
    <location>
        <begin position="242"/>
        <end position="265"/>
    </location>
</feature>
<reference evidence="2" key="1">
    <citation type="submission" date="2021-01" db="EMBL/GenBank/DDBJ databases">
        <authorList>
            <person name="Corre E."/>
            <person name="Pelletier E."/>
            <person name="Niang G."/>
            <person name="Scheremetjew M."/>
            <person name="Finn R."/>
            <person name="Kale V."/>
            <person name="Holt S."/>
            <person name="Cochrane G."/>
            <person name="Meng A."/>
            <person name="Brown T."/>
            <person name="Cohen L."/>
        </authorList>
    </citation>
    <scope>NUCLEOTIDE SEQUENCE</scope>
    <source>
        <strain evidence="2">MM31A-1</strain>
    </source>
</reference>
<keyword evidence="1" id="KW-1133">Transmembrane helix</keyword>
<sequence length="310" mass="33812">MNGSEEYDLPEEFAATNSTNTSCCNNCNCKVPSAREIWENDRRLLRVIAAIVVLLNIPYGRYILYPFMIFSTWIHESCHGMAAFLVGGKVEWLNIYENGSGLAYTMLPADSYLRFRRVVVSSAGYTGTAILGGIFLMFRRTRLGPRIGLCGLGLLLLLSCACLVRNAFGLAVLITMGLVFLICGWRLSSFWAGELFALIAASISMNAITSIDVLFGTTSQTIGGEVRSSDAVSVAEQLFLPYWVWASLWFLLALFMTALGLVCVVENGGGNSSQEEDAMLFPATDDGARMTTSSSGFIQSRSNSNAVEII</sequence>
<dbReference type="InterPro" id="IPR049500">
    <property type="entry name" value="Peptidase_M50B-like"/>
</dbReference>
<name>A0A7S3PUK6_9STRA</name>
<keyword evidence="1" id="KW-0812">Transmembrane</keyword>
<evidence type="ECO:0000313" key="2">
    <source>
        <dbReference type="EMBL" id="CAE0456057.1"/>
    </source>
</evidence>
<protein>
    <submittedName>
        <fullName evidence="2">Uncharacterized protein</fullName>
    </submittedName>
</protein>
<dbReference type="PANTHER" id="PTHR33979">
    <property type="entry name" value="OS02G0221600 PROTEIN"/>
    <property type="match status" value="1"/>
</dbReference>
<feature type="transmembrane region" description="Helical" evidence="1">
    <location>
        <begin position="147"/>
        <end position="164"/>
    </location>
</feature>
<keyword evidence="1" id="KW-0472">Membrane</keyword>
<feature type="transmembrane region" description="Helical" evidence="1">
    <location>
        <begin position="44"/>
        <end position="64"/>
    </location>
</feature>
<accession>A0A7S3PUK6</accession>
<feature type="transmembrane region" description="Helical" evidence="1">
    <location>
        <begin position="118"/>
        <end position="138"/>
    </location>
</feature>
<evidence type="ECO:0000256" key="1">
    <source>
        <dbReference type="SAM" id="Phobius"/>
    </source>
</evidence>